<gene>
    <name evidence="3" type="primary">LOC112056555</name>
</gene>
<dbReference type="Proteomes" id="UP001652582">
    <property type="component" value="Chromosome 11"/>
</dbReference>
<protein>
    <submittedName>
        <fullName evidence="3">UPF0193 protein EVG1 homolog isoform X1</fullName>
    </submittedName>
</protein>
<keyword evidence="2" id="KW-1185">Reference proteome</keyword>
<sequence>MQTPDAHGFVNITWPSKSVPHGGIFHSRISEPSSAQQELLKVLLEESKLTLAQRRKAAFKLREEKTVETPARTSQEEKSIVRPRTSCRRSLSAIRESEVLDVDHYRPVKRGEDRDKLKEQLANRMTYGDAEQKPPAPPKALAKPGPKLPTKKEQWNDILTQIRERAEWLAEMEVLGHAGPHRELIQDQIAERLRALDALGVDSKCSSARSSASGFSVLQSQCSGKSSKSVSTNESKVIQRDQKSTKKRTTKQRKQEENVAEYEKLSPLQYSPRRRV</sequence>
<dbReference type="OrthoDB" id="10262032at2759"/>
<organism evidence="2 3">
    <name type="scientific">Bicyclus anynana</name>
    <name type="common">Squinting bush brown butterfly</name>
    <dbReference type="NCBI Taxonomy" id="110368"/>
    <lineage>
        <taxon>Eukaryota</taxon>
        <taxon>Metazoa</taxon>
        <taxon>Ecdysozoa</taxon>
        <taxon>Arthropoda</taxon>
        <taxon>Hexapoda</taxon>
        <taxon>Insecta</taxon>
        <taxon>Pterygota</taxon>
        <taxon>Neoptera</taxon>
        <taxon>Endopterygota</taxon>
        <taxon>Lepidoptera</taxon>
        <taxon>Glossata</taxon>
        <taxon>Ditrysia</taxon>
        <taxon>Papilionoidea</taxon>
        <taxon>Nymphalidae</taxon>
        <taxon>Satyrinae</taxon>
        <taxon>Satyrini</taxon>
        <taxon>Mycalesina</taxon>
        <taxon>Bicyclus</taxon>
    </lineage>
</organism>
<proteinExistence type="predicted"/>
<feature type="region of interest" description="Disordered" evidence="1">
    <location>
        <begin position="125"/>
        <end position="154"/>
    </location>
</feature>
<dbReference type="InterPro" id="IPR007914">
    <property type="entry name" value="UPF0193"/>
</dbReference>
<feature type="compositionally biased region" description="Basic and acidic residues" evidence="1">
    <location>
        <begin position="253"/>
        <end position="264"/>
    </location>
</feature>
<evidence type="ECO:0000313" key="3">
    <source>
        <dbReference type="RefSeq" id="XP_023952760.2"/>
    </source>
</evidence>
<dbReference type="KEGG" id="bany:112056555"/>
<name>A0A6J1P4M0_BICAN</name>
<dbReference type="AlphaFoldDB" id="A0A6J1P4M0"/>
<dbReference type="GeneID" id="112056555"/>
<feature type="region of interest" description="Disordered" evidence="1">
    <location>
        <begin position="64"/>
        <end position="84"/>
    </location>
</feature>
<feature type="region of interest" description="Disordered" evidence="1">
    <location>
        <begin position="216"/>
        <end position="276"/>
    </location>
</feature>
<dbReference type="RefSeq" id="XP_023952760.2">
    <property type="nucleotide sequence ID" value="XM_024096992.2"/>
</dbReference>
<dbReference type="Pfam" id="PF05250">
    <property type="entry name" value="UPF0193"/>
    <property type="match status" value="1"/>
</dbReference>
<dbReference type="PANTHER" id="PTHR28348:SF1">
    <property type="entry name" value="UPF0193 PROTEIN EVG1"/>
    <property type="match status" value="1"/>
</dbReference>
<evidence type="ECO:0000313" key="2">
    <source>
        <dbReference type="Proteomes" id="UP001652582"/>
    </source>
</evidence>
<accession>A0A6J1P4M0</accession>
<reference evidence="3" key="1">
    <citation type="submission" date="2025-08" db="UniProtKB">
        <authorList>
            <consortium name="RefSeq"/>
        </authorList>
    </citation>
    <scope>IDENTIFICATION</scope>
</reference>
<feature type="compositionally biased region" description="Low complexity" evidence="1">
    <location>
        <begin position="216"/>
        <end position="236"/>
    </location>
</feature>
<dbReference type="PANTHER" id="PTHR28348">
    <property type="entry name" value="UPF0193 PROTEIN EVG1"/>
    <property type="match status" value="1"/>
</dbReference>
<evidence type="ECO:0000256" key="1">
    <source>
        <dbReference type="SAM" id="MobiDB-lite"/>
    </source>
</evidence>